<feature type="region of interest" description="Disordered" evidence="4">
    <location>
        <begin position="1667"/>
        <end position="1692"/>
    </location>
</feature>
<keyword evidence="1" id="KW-0433">Leucine-rich repeat</keyword>
<evidence type="ECO:0000313" key="7">
    <source>
        <dbReference type="EMBL" id="KAK3765854.1"/>
    </source>
</evidence>
<dbReference type="InterPro" id="IPR055071">
    <property type="entry name" value="RA_PHLPP-like"/>
</dbReference>
<dbReference type="InterPro" id="IPR011993">
    <property type="entry name" value="PH-like_dom_sf"/>
</dbReference>
<feature type="compositionally biased region" description="Polar residues" evidence="4">
    <location>
        <begin position="2164"/>
        <end position="2179"/>
    </location>
</feature>
<dbReference type="GO" id="GO:0046872">
    <property type="term" value="F:metal ion binding"/>
    <property type="evidence" value="ECO:0007669"/>
    <property type="project" value="UniProtKB-KW"/>
</dbReference>
<reference evidence="7" key="1">
    <citation type="journal article" date="2023" name="G3 (Bethesda)">
        <title>A reference genome for the long-term kleptoplast-retaining sea slug Elysia crispata morphotype clarki.</title>
        <authorList>
            <person name="Eastman K.E."/>
            <person name="Pendleton A.L."/>
            <person name="Shaikh M.A."/>
            <person name="Suttiyut T."/>
            <person name="Ogas R."/>
            <person name="Tomko P."/>
            <person name="Gavelis G."/>
            <person name="Widhalm J.R."/>
            <person name="Wisecaver J.H."/>
        </authorList>
    </citation>
    <scope>NUCLEOTIDE SEQUENCE</scope>
    <source>
        <strain evidence="7">ECLA1</strain>
    </source>
</reference>
<comment type="caution">
    <text evidence="7">The sequence shown here is derived from an EMBL/GenBank/DDBJ whole genome shotgun (WGS) entry which is preliminary data.</text>
</comment>
<dbReference type="Pfam" id="PF13855">
    <property type="entry name" value="LRR_8"/>
    <property type="match status" value="2"/>
</dbReference>
<dbReference type="InterPro" id="IPR050333">
    <property type="entry name" value="SLRP"/>
</dbReference>
<dbReference type="Pfam" id="PF00481">
    <property type="entry name" value="PP2C"/>
    <property type="match status" value="1"/>
</dbReference>
<evidence type="ECO:0008006" key="9">
    <source>
        <dbReference type="Google" id="ProtNLM"/>
    </source>
</evidence>
<dbReference type="SMART" id="SM00364">
    <property type="entry name" value="LRR_BAC"/>
    <property type="match status" value="8"/>
</dbReference>
<evidence type="ECO:0000256" key="2">
    <source>
        <dbReference type="ARBA" id="ARBA00022723"/>
    </source>
</evidence>
<dbReference type="SMART" id="SM00332">
    <property type="entry name" value="PP2Cc"/>
    <property type="match status" value="1"/>
</dbReference>
<feature type="compositionally biased region" description="Polar residues" evidence="4">
    <location>
        <begin position="1472"/>
        <end position="1484"/>
    </location>
</feature>
<dbReference type="PANTHER" id="PTHR45712">
    <property type="entry name" value="AGAP008170-PA"/>
    <property type="match status" value="1"/>
</dbReference>
<dbReference type="InterPro" id="IPR036457">
    <property type="entry name" value="PPM-type-like_dom_sf"/>
</dbReference>
<name>A0AAE1DCP6_9GAST</name>
<feature type="region of interest" description="Disordered" evidence="4">
    <location>
        <begin position="2378"/>
        <end position="2422"/>
    </location>
</feature>
<protein>
    <recommendedName>
        <fullName evidence="9">PH domain-containing protein</fullName>
    </recommendedName>
</protein>
<dbReference type="SUPFAM" id="SSF81606">
    <property type="entry name" value="PP2C-like"/>
    <property type="match status" value="1"/>
</dbReference>
<dbReference type="SMART" id="SM00369">
    <property type="entry name" value="LRR_TYP"/>
    <property type="match status" value="11"/>
</dbReference>
<dbReference type="SUPFAM" id="SSF50729">
    <property type="entry name" value="PH domain-like"/>
    <property type="match status" value="1"/>
</dbReference>
<feature type="compositionally biased region" description="Polar residues" evidence="4">
    <location>
        <begin position="1946"/>
        <end position="1958"/>
    </location>
</feature>
<feature type="compositionally biased region" description="Pro residues" evidence="4">
    <location>
        <begin position="2301"/>
        <end position="2310"/>
    </location>
</feature>
<dbReference type="EMBL" id="JAWDGP010004277">
    <property type="protein sequence ID" value="KAK3765854.1"/>
    <property type="molecule type" value="Genomic_DNA"/>
</dbReference>
<dbReference type="CDD" id="cd17213">
    <property type="entry name" value="RA_PHLPP"/>
    <property type="match status" value="1"/>
</dbReference>
<evidence type="ECO:0000256" key="4">
    <source>
        <dbReference type="SAM" id="MobiDB-lite"/>
    </source>
</evidence>
<dbReference type="SMART" id="SM00233">
    <property type="entry name" value="PH"/>
    <property type="match status" value="1"/>
</dbReference>
<accession>A0AAE1DCP6</accession>
<feature type="region of interest" description="Disordered" evidence="4">
    <location>
        <begin position="1"/>
        <end position="52"/>
    </location>
</feature>
<evidence type="ECO:0000256" key="1">
    <source>
        <dbReference type="ARBA" id="ARBA00022614"/>
    </source>
</evidence>
<feature type="region of interest" description="Disordered" evidence="4">
    <location>
        <begin position="1772"/>
        <end position="1792"/>
    </location>
</feature>
<feature type="compositionally biased region" description="Polar residues" evidence="4">
    <location>
        <begin position="2315"/>
        <end position="2326"/>
    </location>
</feature>
<evidence type="ECO:0000256" key="3">
    <source>
        <dbReference type="ARBA" id="ARBA00022737"/>
    </source>
</evidence>
<feature type="region of interest" description="Disordered" evidence="4">
    <location>
        <begin position="1842"/>
        <end position="1872"/>
    </location>
</feature>
<dbReference type="InterPro" id="IPR001611">
    <property type="entry name" value="Leu-rich_rpt"/>
</dbReference>
<feature type="compositionally biased region" description="Polar residues" evidence="4">
    <location>
        <begin position="2227"/>
        <end position="2241"/>
    </location>
</feature>
<dbReference type="CDD" id="cd00143">
    <property type="entry name" value="PP2Cc"/>
    <property type="match status" value="1"/>
</dbReference>
<dbReference type="InterPro" id="IPR032675">
    <property type="entry name" value="LRR_dom_sf"/>
</dbReference>
<feature type="region of interest" description="Disordered" evidence="4">
    <location>
        <begin position="1213"/>
        <end position="1238"/>
    </location>
</feature>
<sequence length="2526" mass="282516">MSGQSGALLPEGRARSCSDGPATRRGRDDLAGDNPDLTQSKSDSGSGQGYGGQRYHGSKAWWSVGEFLHQGITHQSVGLSLGRNEEEAWDLSDSLADLYQAVTQRQREHLGRLGNKNHSRSDSGGPVVGRSESEMLQDIRCWLDEDTSNGYVRVFASDLDSHSRLFPCTLSTSAQKICLQMGIPGNSLHVQLSGDVIRRMEPFDCPLAIQNEYLAGLGYSSIRNIQEEGPSEDLAYLVRFYAGKPLSDFTYSRNQLSTYAYIRKGKLLHQWTRRLCVISGTRLLIYREKGAEPTAVQLARGSVEEVLVKGQSFVLKLTSTLQGERSLYMSFSSADDYSKWLRKIRKSTAKLPGKADLSNCHLEFLPETVFNNTELEILILRHNALRERPIEEDIYTIGWLDDLPRFNCLRSLNLADNQLASFPLSLTSIRSLVELNLASNKLEEIPSQIAELTNLQVLHLHNNMLSSLPEELGQMKNLAVVVLAFNRFAHVPVFLLQSQLINCKVDSVIMAGNQIYRLPAEHLAHMSHIKKIDLRLNRLQLLPTETAKFQSLEHVTHIDIRENQVADLDVRAIRQLEYLNCERNNMRSMQLNGSSLKNLFASHNCLQTLSINPKPEWLVSMDVSNNKLTDLPTWLPDCFFLTSLDVSHNSLQALPERLFTDGRRLKIVKAHHNRLTLFPEKIRTDTLEELHLQHNMIRHLSGELFLKATRLRYLNVTKNKLCDLPPPNSNDSYNKLQELYLSFNQLANRALEKICCFPRLRVLHMARNKLSVIEEVDIEKLEQLSELNVSANNLTYLPAALGRHPKLQVLRANCNLLQELPNFKNSSGLKVLEVSSNHLVNVDMSNLMASQVSLLDISANPSILVKSHDIVAAKKRLCMLDMRGQNWSLEDVRGPNQEEDKGLRWQTGLSQTSGIRNKLSVTTINKPLLSDYGGEALFAVFDGGRNETVASLLCDVIPTTLKEERAKSKDPDVYLKYCMLSAHRNLKTKGQKLGASAVVAHLHKDDCGQDVLSVANVGDSQAVLCRQRRAFVISRPFVVTKDVEDTRRVVNAGGIITEDGRVSGVTYNTRLMGCSYLYPHVIPDPHVTSTNLTSDDTALVVANQGLWQFVSYEEAIREIKDIPDPIVAAKRLQDLAQGYGSRENIAILVVRLMLSQDERLRIHDLMRVQRKAQKELLKVLNPRDNLLLLRDGVPRVEELNEVVIDKFGHAKKGRKGSRKSLYGEDGTSSIGSSVTDGLTEGSKLDSNGLIHGLQQRKISISLTDSKLNEMKSPNDENLKYQGGRNLSLLKDDGEKMLGNLKQSLYRKKDDFSPQTSSESVKRRIPEEIKTRELKNIFNEGSEKAGTVLTDNSAGYEENQPSTSQAKGNDEVRANWLAQKPRGVKRGNNPEEWQEILHHRLTQELVEREIKQLINEKERDENHHEDEDDSIAERFDENWATQDKVSKKTSVDLRSDGILSRPITTPEAGVNGNGSLTIPSDTSANTTDSIDMKTFLQNHNEDIGEDFEEDRFSVSPSESVSSIDLRLHSEADEIYRLRYFSSNQSKNDLPLPEEEERGSVYPPPVYFEDSSGDTANTVTLSKQDLSMTRPLSPDSLISQDDFVKPPISTSNIDRDALLFHQMQMARAQAHAGSLASLDSVQSAPMHTSRRDIFPQARTSSHSIEVLVNIGEGEEDDRKKERSSSSQGLGRSLSGTIGYRYGSIDHSQSGSSSTITGSSVANLNSVKTPEFVDNESSHQSSRSSQERIKYSHFVNESKSMHAQLEDSFHKKAAINNKDEDDDDDDDRNTLVGDNDVDDIANLKDVEIEDADKDYLKDFMEKKNGPLQLQNYNEVSTVPSVELLDSSASSHPPEDDKYASNDSDSDESIGNVSLGDGYTAIEFPTNIDRNGSMSMLNILESESEDYPEIFAKMRAYEQGSNIALRRSLKSFKRQNEKIHHGRSNVIFGSQQKSTRPSQGPIENSKITKTDKTLSTSSTMGESDRDLSEHSNNGDYEDIDELKVKLSEIKAKQESLETFVGDMNLYEEMQYSPTDPGHHTTMPVESPTADQPTEEDIDALYAKVNKIKMQKIRGDSSSKANMDGLLLLEHTTISDSTNFEDEAKPPLPPRFTPEGMETLKNEEEEIFLSASDLLPKRTPPPPIPIKPANGFPKIKRRSPTESDKSKSQLHTQTSLEGYTQFGQRTAHKNQVHSLSQDSTTFNTPISTPVMASKLSNGVHDSVNAESKSKTFKSPGNKSPPQQSVMKEQEHQSGTKTLTEIRTSSSVRKPLSPHLNTAKADVPPRARSKSPSIFPPPKYEEQRNSNPPPPLPPKKPYFKTNIQPTTRQPSSRPHFPLKPQVETQHPQHSKQQEQYQQLHQHQQLQQPNSQENSNLLASLPHQDTVPFSTFHPQRTSAPPAPKPRLSKKSSNPPSIPQTSSNQMSSTNFAQPSRFLEPLPVINQPIRPERVHLPPGGTHIAFPHVEDNGDDEFDNSVLSAHELYPDSHFPGSSYLPSSAKYPVGTSHLPSNADMAAAASKLPTQRSVIITYL</sequence>
<dbReference type="InterPro" id="IPR003591">
    <property type="entry name" value="Leu-rich_rpt_typical-subtyp"/>
</dbReference>
<feature type="domain" description="PPM-type phosphatase" evidence="6">
    <location>
        <begin position="906"/>
        <end position="1152"/>
    </location>
</feature>
<dbReference type="InterPro" id="IPR001849">
    <property type="entry name" value="PH_domain"/>
</dbReference>
<feature type="compositionally biased region" description="Polar residues" evidence="4">
    <location>
        <begin position="2380"/>
        <end position="2391"/>
    </location>
</feature>
<dbReference type="PANTHER" id="PTHR45712:SF22">
    <property type="entry name" value="INSULIN-LIKE GROWTH FACTOR-BINDING PROTEIN COMPLEX ACID LABILE SUBUNIT"/>
    <property type="match status" value="1"/>
</dbReference>
<keyword evidence="2" id="KW-0479">Metal-binding</keyword>
<dbReference type="PROSITE" id="PS51450">
    <property type="entry name" value="LRR"/>
    <property type="match status" value="3"/>
</dbReference>
<organism evidence="7 8">
    <name type="scientific">Elysia crispata</name>
    <name type="common">lettuce slug</name>
    <dbReference type="NCBI Taxonomy" id="231223"/>
    <lineage>
        <taxon>Eukaryota</taxon>
        <taxon>Metazoa</taxon>
        <taxon>Spiralia</taxon>
        <taxon>Lophotrochozoa</taxon>
        <taxon>Mollusca</taxon>
        <taxon>Gastropoda</taxon>
        <taxon>Heterobranchia</taxon>
        <taxon>Euthyneura</taxon>
        <taxon>Panpulmonata</taxon>
        <taxon>Sacoglossa</taxon>
        <taxon>Placobranchoidea</taxon>
        <taxon>Plakobranchidae</taxon>
        <taxon>Elysia</taxon>
    </lineage>
</organism>
<dbReference type="PROSITE" id="PS51746">
    <property type="entry name" value="PPM_2"/>
    <property type="match status" value="1"/>
</dbReference>
<dbReference type="InterPro" id="IPR001932">
    <property type="entry name" value="PPM-type_phosphatase-like_dom"/>
</dbReference>
<dbReference type="Gene3D" id="3.80.10.10">
    <property type="entry name" value="Ribonuclease Inhibitor"/>
    <property type="match status" value="3"/>
</dbReference>
<keyword evidence="8" id="KW-1185">Reference proteome</keyword>
<proteinExistence type="predicted"/>
<gene>
    <name evidence="7" type="ORF">RRG08_026321</name>
</gene>
<feature type="region of interest" description="Disordered" evidence="4">
    <location>
        <begin position="1340"/>
        <end position="1369"/>
    </location>
</feature>
<dbReference type="Proteomes" id="UP001283361">
    <property type="component" value="Unassembled WGS sequence"/>
</dbReference>
<feature type="domain" description="PH" evidence="5">
    <location>
        <begin position="255"/>
        <end position="349"/>
    </location>
</feature>
<dbReference type="PROSITE" id="PS50003">
    <property type="entry name" value="PH_DOMAIN"/>
    <property type="match status" value="1"/>
</dbReference>
<evidence type="ECO:0000259" key="5">
    <source>
        <dbReference type="PROSITE" id="PS50003"/>
    </source>
</evidence>
<feature type="compositionally biased region" description="Low complexity" evidence="4">
    <location>
        <begin position="2347"/>
        <end position="2366"/>
    </location>
</feature>
<dbReference type="Gene3D" id="3.60.40.10">
    <property type="entry name" value="PPM-type phosphatase domain"/>
    <property type="match status" value="1"/>
</dbReference>
<feature type="compositionally biased region" description="Polar residues" evidence="4">
    <location>
        <begin position="2187"/>
        <end position="2202"/>
    </location>
</feature>
<feature type="compositionally biased region" description="Polar residues" evidence="4">
    <location>
        <begin position="1348"/>
        <end position="1366"/>
    </location>
</feature>
<feature type="region of interest" description="Disordered" evidence="4">
    <location>
        <begin position="2119"/>
        <end position="2366"/>
    </location>
</feature>
<feature type="region of interest" description="Disordered" evidence="4">
    <location>
        <begin position="107"/>
        <end position="130"/>
    </location>
</feature>
<dbReference type="Pfam" id="PF23010">
    <property type="entry name" value="RA_3"/>
    <property type="match status" value="1"/>
</dbReference>
<feature type="compositionally biased region" description="Polar residues" evidence="4">
    <location>
        <begin position="2249"/>
        <end position="2262"/>
    </location>
</feature>
<feature type="compositionally biased region" description="Polar residues" evidence="4">
    <location>
        <begin position="2403"/>
        <end position="2422"/>
    </location>
</feature>
<feature type="compositionally biased region" description="Polar residues" evidence="4">
    <location>
        <begin position="1226"/>
        <end position="1236"/>
    </location>
</feature>
<feature type="region of interest" description="Disordered" evidence="4">
    <location>
        <begin position="1415"/>
        <end position="1436"/>
    </location>
</feature>
<keyword evidence="3" id="KW-0677">Repeat</keyword>
<evidence type="ECO:0000313" key="8">
    <source>
        <dbReference type="Proteomes" id="UP001283361"/>
    </source>
</evidence>
<feature type="compositionally biased region" description="Low complexity" evidence="4">
    <location>
        <begin position="1682"/>
        <end position="1692"/>
    </location>
</feature>
<evidence type="ECO:0000259" key="6">
    <source>
        <dbReference type="PROSITE" id="PS51746"/>
    </source>
</evidence>
<feature type="region of interest" description="Disordered" evidence="4">
    <location>
        <begin position="1946"/>
        <end position="1991"/>
    </location>
</feature>
<dbReference type="SUPFAM" id="SSF52058">
    <property type="entry name" value="L domain-like"/>
    <property type="match status" value="2"/>
</dbReference>
<dbReference type="Pfam" id="PF00169">
    <property type="entry name" value="PH"/>
    <property type="match status" value="1"/>
</dbReference>
<dbReference type="Gene3D" id="2.30.29.30">
    <property type="entry name" value="Pleckstrin-homology domain (PH domain)/Phosphotyrosine-binding domain (PTB)"/>
    <property type="match status" value="1"/>
</dbReference>
<feature type="region of interest" description="Disordered" evidence="4">
    <location>
        <begin position="1458"/>
        <end position="1484"/>
    </location>
</feature>